<dbReference type="PANTHER" id="PTHR47495">
    <property type="entry name" value="ALDEHYDE DEHYDROGENASE"/>
    <property type="match status" value="1"/>
</dbReference>
<dbReference type="Pfam" id="PF20256">
    <property type="entry name" value="MoCoBD_2"/>
    <property type="match status" value="2"/>
</dbReference>
<comment type="caution">
    <text evidence="2">The sequence shown here is derived from an EMBL/GenBank/DDBJ whole genome shotgun (WGS) entry which is preliminary data.</text>
</comment>
<dbReference type="AlphaFoldDB" id="A0A395LVM8"/>
<dbReference type="PANTHER" id="PTHR47495:SF2">
    <property type="entry name" value="ALDEHYDE DEHYDROGENASE"/>
    <property type="match status" value="1"/>
</dbReference>
<sequence>MSTSCHDNFSRRDFLKVVSLAGAGFALGFFLQSHDKAHLFAEPSPSETFEPNAWLRIEPDGSVIVTLGKVEMGQGVHTALPMILAEELDADWKKVRAEQGDAHEKYGRMSTGGSASVRTNWEVLRKAGAAARQMLISAAAAAWGVSEKECRTEQGFVIHTSGKRMSYGELAPLAAKLTPPQNPTLKDPKDFKLIGKPTLRLDSPEKVTGRAIFGIDVKVPNMLVAVVERCPVFGGKVKSVDDKAARKMPGVKHILQIKSGVAVVADGYWHAMQARAALNIKWDEGSFARQSSAQIRKTREALAQGKGAVAKSVGDAYGTIAKAKKALTNVVYEVPYLAHAPMEPPAAVASVSAERCEIWASTQVPDRVQTLAAEITGLPKDKVIVHTTFLGGGFGRKLYPDYIVEALEISKAIQAPVKVIWSREDDIQHDLYRPATYNVFSAALNEQGEIEAWVHKIVGDALNASHPKDKVEGAAVEGAQNLPYRIPNLHVEWVMHNPGVPTGAWRSVGSSQNAFVTESFIDELAYLAGKDPFEFRRNLLENKRLKAALELAAEKAGWGKPLPAGVYRGIACHESFRSYVAEVAEVSVDKKTGEVKVHRVVVAIDCGLVVNPLSAAAQMEGGVIDGLSCVFKRAITIKNGRVEQSNFGDYDALRIHETPKIEVYFVPSTDAPTGTGEPGLPPALPAVCNAIFAATGKRIRKLPVSPEDLKA</sequence>
<organism evidence="2 3">
    <name type="scientific">Candidatus Thermochlorobacter aerophilus</name>
    <dbReference type="NCBI Taxonomy" id="1868324"/>
    <lineage>
        <taxon>Bacteria</taxon>
        <taxon>Pseudomonadati</taxon>
        <taxon>Chlorobiota</taxon>
        <taxon>Chlorobiia</taxon>
        <taxon>Chlorobiales</taxon>
        <taxon>Candidatus Thermochlorobacteriaceae</taxon>
        <taxon>Candidatus Thermochlorobacter</taxon>
    </lineage>
</organism>
<dbReference type="NCBIfam" id="TIGR01409">
    <property type="entry name" value="TAT_signal_seq"/>
    <property type="match status" value="1"/>
</dbReference>
<dbReference type="InterPro" id="IPR006311">
    <property type="entry name" value="TAT_signal"/>
</dbReference>
<dbReference type="Gene3D" id="3.90.1170.50">
    <property type="entry name" value="Aldehyde oxidase/xanthine dehydrogenase, a/b hammerhead"/>
    <property type="match status" value="1"/>
</dbReference>
<dbReference type="InterPro" id="IPR046867">
    <property type="entry name" value="AldOxase/xan_DH_MoCoBD2"/>
</dbReference>
<dbReference type="Gene3D" id="3.30.365.10">
    <property type="entry name" value="Aldehyde oxidase/xanthine dehydrogenase, molybdopterin binding domain"/>
    <property type="match status" value="4"/>
</dbReference>
<dbReference type="InterPro" id="IPR012368">
    <property type="entry name" value="OxRdtase_Mopterin-bd_su_IorB"/>
</dbReference>
<accession>A0A395LVM8</accession>
<dbReference type="SUPFAM" id="SSF56003">
    <property type="entry name" value="Molybdenum cofactor-binding domain"/>
    <property type="match status" value="2"/>
</dbReference>
<dbReference type="PIRSF" id="PIRSF036389">
    <property type="entry name" value="IOR_B"/>
    <property type="match status" value="1"/>
</dbReference>
<dbReference type="PROSITE" id="PS51318">
    <property type="entry name" value="TAT"/>
    <property type="match status" value="1"/>
</dbReference>
<dbReference type="InterPro" id="IPR000674">
    <property type="entry name" value="Ald_Oxase/Xan_DH_a/b"/>
</dbReference>
<protein>
    <submittedName>
        <fullName evidence="2">Xanthine dehydrogenase family protein molybdopterin-binding subunit</fullName>
    </submittedName>
</protein>
<reference evidence="2 3" key="1">
    <citation type="journal article" date="2011" name="ISME J.">
        <title>Community ecology of hot spring cyanobacterial mats: predominant populations and their functional potential.</title>
        <authorList>
            <person name="Klatt C.G."/>
            <person name="Wood J.M."/>
            <person name="Rusch D.B."/>
            <person name="Bateson M.M."/>
            <person name="Hamamura N."/>
            <person name="Heidelberg J.F."/>
            <person name="Grossman A.R."/>
            <person name="Bhaya D."/>
            <person name="Cohan F.M."/>
            <person name="Kuhl M."/>
            <person name="Bryant D.A."/>
            <person name="Ward D.M."/>
        </authorList>
    </citation>
    <scope>NUCLEOTIDE SEQUENCE [LARGE SCALE GENOMIC DNA]</scope>
    <source>
        <strain evidence="2">OS</strain>
    </source>
</reference>
<dbReference type="Proteomes" id="UP000266389">
    <property type="component" value="Unassembled WGS sequence"/>
</dbReference>
<evidence type="ECO:0000313" key="2">
    <source>
        <dbReference type="EMBL" id="RFM22786.1"/>
    </source>
</evidence>
<dbReference type="SMART" id="SM01008">
    <property type="entry name" value="Ald_Xan_dh_C"/>
    <property type="match status" value="1"/>
</dbReference>
<dbReference type="EMBL" id="PHFL01000076">
    <property type="protein sequence ID" value="RFM22786.1"/>
    <property type="molecule type" value="Genomic_DNA"/>
</dbReference>
<name>A0A395LVM8_9BACT</name>
<proteinExistence type="predicted"/>
<feature type="domain" description="Aldehyde oxidase/xanthine dehydrogenase a/b hammerhead" evidence="1">
    <location>
        <begin position="208"/>
        <end position="286"/>
    </location>
</feature>
<dbReference type="GO" id="GO:0016491">
    <property type="term" value="F:oxidoreductase activity"/>
    <property type="evidence" value="ECO:0007669"/>
    <property type="project" value="InterPro"/>
</dbReference>
<evidence type="ECO:0000313" key="3">
    <source>
        <dbReference type="Proteomes" id="UP000266389"/>
    </source>
</evidence>
<dbReference type="InterPro" id="IPR019546">
    <property type="entry name" value="TAT_signal_bac_arc"/>
</dbReference>
<dbReference type="InterPro" id="IPR052516">
    <property type="entry name" value="N-heterocyclic_Hydroxylase"/>
</dbReference>
<gene>
    <name evidence="2" type="ORF">D0433_14395</name>
</gene>
<dbReference type="InterPro" id="IPR008274">
    <property type="entry name" value="AldOxase/xan_DH_MoCoBD1"/>
</dbReference>
<dbReference type="Pfam" id="PF02738">
    <property type="entry name" value="MoCoBD_1"/>
    <property type="match status" value="1"/>
</dbReference>
<dbReference type="InterPro" id="IPR037165">
    <property type="entry name" value="AldOxase/xan_DH_Mopterin-bd_sf"/>
</dbReference>
<evidence type="ECO:0000259" key="1">
    <source>
        <dbReference type="SMART" id="SM01008"/>
    </source>
</evidence>